<sequence>MDFIKLQGVVLKSINIGESDKIITMLTDKFGKIDVVVYGARKSNSKFMASTQQFCYCEFVISKGKSLYNLKQCNIIESFQSILLNLDKLAYGSYFLELIDKLTEKDSVNLSLMGLLLKTLYIITHDEVDLELLKLVFDFKAISLFGNMPYLNGCIKCRKKIEFGYFSVSDGGIYCPKCKENKFAYPINKETLNLLLKIKNIKLENLRDINIDKKTMNYLQEIMSNYIKYYINRDLKSLNLLSQIKNYKEMI</sequence>
<keyword evidence="3 7" id="KW-0227">DNA damage</keyword>
<evidence type="ECO:0000256" key="6">
    <source>
        <dbReference type="ARBA" id="ARBA00033409"/>
    </source>
</evidence>
<dbReference type="InterPro" id="IPR022572">
    <property type="entry name" value="DNA_rep/recomb_RecO_N"/>
</dbReference>
<evidence type="ECO:0000256" key="3">
    <source>
        <dbReference type="ARBA" id="ARBA00022763"/>
    </source>
</evidence>
<evidence type="ECO:0000256" key="5">
    <source>
        <dbReference type="ARBA" id="ARBA00023204"/>
    </source>
</evidence>
<dbReference type="AlphaFoldDB" id="A0A017RUQ2"/>
<dbReference type="Gene3D" id="1.20.1440.120">
    <property type="entry name" value="Recombination protein O, C-terminal domain"/>
    <property type="match status" value="1"/>
</dbReference>
<dbReference type="Proteomes" id="UP000019681">
    <property type="component" value="Unassembled WGS sequence"/>
</dbReference>
<evidence type="ECO:0000256" key="2">
    <source>
        <dbReference type="ARBA" id="ARBA00021310"/>
    </source>
</evidence>
<evidence type="ECO:0000256" key="4">
    <source>
        <dbReference type="ARBA" id="ARBA00023172"/>
    </source>
</evidence>
<evidence type="ECO:0000259" key="8">
    <source>
        <dbReference type="Pfam" id="PF11967"/>
    </source>
</evidence>
<evidence type="ECO:0000313" key="9">
    <source>
        <dbReference type="EMBL" id="EYE88139.1"/>
    </source>
</evidence>
<comment type="function">
    <text evidence="7">Involved in DNA repair and RecF pathway recombination.</text>
</comment>
<dbReference type="InterPro" id="IPR003717">
    <property type="entry name" value="RecO"/>
</dbReference>
<gene>
    <name evidence="7" type="primary">recO</name>
    <name evidence="9" type="ORF">Q428_09600</name>
</gene>
<keyword evidence="10" id="KW-1185">Reference proteome</keyword>
<accession>A0A017RUQ2</accession>
<feature type="domain" description="DNA replication/recombination mediator RecO N-terminal" evidence="8">
    <location>
        <begin position="1"/>
        <end position="79"/>
    </location>
</feature>
<dbReference type="InterPro" id="IPR012340">
    <property type="entry name" value="NA-bd_OB-fold"/>
</dbReference>
<dbReference type="GO" id="GO:0043590">
    <property type="term" value="C:bacterial nucleoid"/>
    <property type="evidence" value="ECO:0007669"/>
    <property type="project" value="TreeGrafter"/>
</dbReference>
<proteinExistence type="inferred from homology"/>
<evidence type="ECO:0000256" key="1">
    <source>
        <dbReference type="ARBA" id="ARBA00007452"/>
    </source>
</evidence>
<comment type="similarity">
    <text evidence="1 7">Belongs to the RecO family.</text>
</comment>
<dbReference type="PANTHER" id="PTHR33991">
    <property type="entry name" value="DNA REPAIR PROTEIN RECO"/>
    <property type="match status" value="1"/>
</dbReference>
<reference evidence="9 10" key="1">
    <citation type="journal article" date="2014" name="Genome Announc.">
        <title>Draft Genome Sequence of Fervidicella metallireducens Strain AeBT, an Iron-Reducing Thermoanaerobe from the Great Artesian Basin.</title>
        <authorList>
            <person name="Patel B.K."/>
        </authorList>
    </citation>
    <scope>NUCLEOTIDE SEQUENCE [LARGE SCALE GENOMIC DNA]</scope>
    <source>
        <strain evidence="9 10">AeB</strain>
    </source>
</reference>
<name>A0A017RUQ2_9CLOT</name>
<organism evidence="9 10">
    <name type="scientific">Fervidicella metallireducens AeB</name>
    <dbReference type="NCBI Taxonomy" id="1403537"/>
    <lineage>
        <taxon>Bacteria</taxon>
        <taxon>Bacillati</taxon>
        <taxon>Bacillota</taxon>
        <taxon>Clostridia</taxon>
        <taxon>Eubacteriales</taxon>
        <taxon>Clostridiaceae</taxon>
        <taxon>Fervidicella</taxon>
    </lineage>
</organism>
<evidence type="ECO:0000256" key="7">
    <source>
        <dbReference type="HAMAP-Rule" id="MF_00201"/>
    </source>
</evidence>
<dbReference type="RefSeq" id="WP_051515082.1">
    <property type="nucleotide sequence ID" value="NZ_AZQP01000028.1"/>
</dbReference>
<dbReference type="Gene3D" id="2.40.50.140">
    <property type="entry name" value="Nucleic acid-binding proteins"/>
    <property type="match status" value="1"/>
</dbReference>
<dbReference type="STRING" id="1403537.Q428_09600"/>
<dbReference type="SUPFAM" id="SSF57863">
    <property type="entry name" value="ArfGap/RecO-like zinc finger"/>
    <property type="match status" value="1"/>
</dbReference>
<evidence type="ECO:0000313" key="10">
    <source>
        <dbReference type="Proteomes" id="UP000019681"/>
    </source>
</evidence>
<dbReference type="PANTHER" id="PTHR33991:SF1">
    <property type="entry name" value="DNA REPAIR PROTEIN RECO"/>
    <property type="match status" value="1"/>
</dbReference>
<comment type="caution">
    <text evidence="9">The sequence shown here is derived from an EMBL/GenBank/DDBJ whole genome shotgun (WGS) entry which is preliminary data.</text>
</comment>
<dbReference type="GO" id="GO:0006302">
    <property type="term" value="P:double-strand break repair"/>
    <property type="evidence" value="ECO:0007669"/>
    <property type="project" value="TreeGrafter"/>
</dbReference>
<dbReference type="InterPro" id="IPR037278">
    <property type="entry name" value="ARFGAP/RecO"/>
</dbReference>
<dbReference type="NCBIfam" id="TIGR00613">
    <property type="entry name" value="reco"/>
    <property type="match status" value="1"/>
</dbReference>
<dbReference type="Pfam" id="PF11967">
    <property type="entry name" value="RecO_N"/>
    <property type="match status" value="1"/>
</dbReference>
<keyword evidence="4 7" id="KW-0233">DNA recombination</keyword>
<keyword evidence="5 7" id="KW-0234">DNA repair</keyword>
<dbReference type="InterPro" id="IPR042242">
    <property type="entry name" value="RecO_C"/>
</dbReference>
<dbReference type="SUPFAM" id="SSF50249">
    <property type="entry name" value="Nucleic acid-binding proteins"/>
    <property type="match status" value="1"/>
</dbReference>
<dbReference type="GO" id="GO:0006310">
    <property type="term" value="P:DNA recombination"/>
    <property type="evidence" value="ECO:0007669"/>
    <property type="project" value="UniProtKB-UniRule"/>
</dbReference>
<dbReference type="EMBL" id="AZQP01000028">
    <property type="protein sequence ID" value="EYE88139.1"/>
    <property type="molecule type" value="Genomic_DNA"/>
</dbReference>
<dbReference type="OrthoDB" id="9797083at2"/>
<protein>
    <recommendedName>
        <fullName evidence="2 7">DNA repair protein RecO</fullName>
    </recommendedName>
    <alternativeName>
        <fullName evidence="6 7">Recombination protein O</fullName>
    </alternativeName>
</protein>
<dbReference type="HAMAP" id="MF_00201">
    <property type="entry name" value="RecO"/>
    <property type="match status" value="1"/>
</dbReference>
<dbReference type="Pfam" id="PF02565">
    <property type="entry name" value="RecO_C"/>
    <property type="match status" value="1"/>
</dbReference>